<proteinExistence type="predicted"/>
<reference evidence="1" key="1">
    <citation type="submission" date="2021-02" db="EMBL/GenBank/DDBJ databases">
        <authorList>
            <person name="Dougan E. K."/>
            <person name="Rhodes N."/>
            <person name="Thang M."/>
            <person name="Chan C."/>
        </authorList>
    </citation>
    <scope>NUCLEOTIDE SEQUENCE</scope>
</reference>
<dbReference type="OrthoDB" id="426218at2759"/>
<organism evidence="1 2">
    <name type="scientific">Symbiodinium pilosum</name>
    <name type="common">Dinoflagellate</name>
    <dbReference type="NCBI Taxonomy" id="2952"/>
    <lineage>
        <taxon>Eukaryota</taxon>
        <taxon>Sar</taxon>
        <taxon>Alveolata</taxon>
        <taxon>Dinophyceae</taxon>
        <taxon>Suessiales</taxon>
        <taxon>Symbiodiniaceae</taxon>
        <taxon>Symbiodinium</taxon>
    </lineage>
</organism>
<protein>
    <submittedName>
        <fullName evidence="1">ABHD17B protein</fullName>
    </submittedName>
</protein>
<keyword evidence="2" id="KW-1185">Reference proteome</keyword>
<name>A0A812MEB1_SYMPI</name>
<dbReference type="AlphaFoldDB" id="A0A812MEB1"/>
<gene>
    <name evidence="1" type="primary">ABHD17B</name>
    <name evidence="1" type="ORF">SPIL2461_LOCUS5601</name>
</gene>
<evidence type="ECO:0000313" key="2">
    <source>
        <dbReference type="Proteomes" id="UP000649617"/>
    </source>
</evidence>
<sequence>MVDRIKMLGDALPRMLNCLDVQALGSASMVCRDWAELSETCWRQVFAWRWLGSLFELRQVHSSWRVSCSSRARARRADLRVVSGMWHLIGTVRDNKGEMATEADCCFSSGSLVMQGQAVHRRQDAGGHRIILHGVWQGNLCADIVALGGKRKWCLAWKEKISEVPGAYHYAGQLDELPDGRAVLISDHASVGLPLTPQASYRSFGATSGGLAGCAARSTTSWKDWKLCTGKRVNRHSIRG</sequence>
<evidence type="ECO:0000313" key="1">
    <source>
        <dbReference type="EMBL" id="CAE7263329.1"/>
    </source>
</evidence>
<dbReference type="EMBL" id="CAJNIZ010008002">
    <property type="protein sequence ID" value="CAE7263329.1"/>
    <property type="molecule type" value="Genomic_DNA"/>
</dbReference>
<comment type="caution">
    <text evidence="1">The sequence shown here is derived from an EMBL/GenBank/DDBJ whole genome shotgun (WGS) entry which is preliminary data.</text>
</comment>
<dbReference type="Proteomes" id="UP000649617">
    <property type="component" value="Unassembled WGS sequence"/>
</dbReference>
<accession>A0A812MEB1</accession>